<dbReference type="PANTHER" id="PTHR37019">
    <property type="entry name" value="CHROMOSOME 1, WHOLE GENOME SHOTGUN SEQUENCE"/>
    <property type="match status" value="1"/>
</dbReference>
<protein>
    <recommendedName>
        <fullName evidence="2">DUF7704 domain-containing protein</fullName>
    </recommendedName>
</protein>
<dbReference type="OMA" id="MFRWQDW"/>
<evidence type="ECO:0000313" key="4">
    <source>
        <dbReference type="Proteomes" id="UP000756132"/>
    </source>
</evidence>
<gene>
    <name evidence="3" type="ORF">CLAFUR5_09170</name>
</gene>
<reference evidence="3" key="2">
    <citation type="journal article" date="2022" name="Microb. Genom.">
        <title>A chromosome-scale genome assembly of the tomato pathogen Cladosporium fulvum reveals a compartmentalized genome architecture and the presence of a dispensable chromosome.</title>
        <authorList>
            <person name="Zaccaron A.Z."/>
            <person name="Chen L.H."/>
            <person name="Samaras A."/>
            <person name="Stergiopoulos I."/>
        </authorList>
    </citation>
    <scope>NUCLEOTIDE SEQUENCE</scope>
    <source>
        <strain evidence="3">Race5_Kim</strain>
    </source>
</reference>
<organism evidence="3 4">
    <name type="scientific">Passalora fulva</name>
    <name type="common">Tomato leaf mold</name>
    <name type="synonym">Cladosporium fulvum</name>
    <dbReference type="NCBI Taxonomy" id="5499"/>
    <lineage>
        <taxon>Eukaryota</taxon>
        <taxon>Fungi</taxon>
        <taxon>Dikarya</taxon>
        <taxon>Ascomycota</taxon>
        <taxon>Pezizomycotina</taxon>
        <taxon>Dothideomycetes</taxon>
        <taxon>Dothideomycetidae</taxon>
        <taxon>Mycosphaerellales</taxon>
        <taxon>Mycosphaerellaceae</taxon>
        <taxon>Fulvia</taxon>
    </lineage>
</organism>
<dbReference type="Proteomes" id="UP000756132">
    <property type="component" value="Chromosome 9"/>
</dbReference>
<dbReference type="PANTHER" id="PTHR37019:SF1">
    <property type="entry name" value="EXPERA DOMAIN-CONTAINING PROTEIN"/>
    <property type="match status" value="1"/>
</dbReference>
<feature type="transmembrane region" description="Helical" evidence="1">
    <location>
        <begin position="83"/>
        <end position="102"/>
    </location>
</feature>
<dbReference type="InterPro" id="IPR056121">
    <property type="entry name" value="DUF7704"/>
</dbReference>
<dbReference type="RefSeq" id="XP_047766368.1">
    <property type="nucleotide sequence ID" value="XM_047908318.1"/>
</dbReference>
<keyword evidence="1" id="KW-0812">Transmembrane</keyword>
<name>A0A9Q8UTP7_PASFU</name>
<sequence length="147" mass="16060">MSAIPSYYRIFFTFIDPVLSSFGVIMHLQSAKILPNYALTPAIPPATETRLVLDALTGFFAGLVFLQAVLLRARPNDVVVWKCVQAATILVDVGMVGGFVRALGNTGRLDAGKWRPEEWSNVGINSFVGIVRTLFVLGIGMPKVKTY</sequence>
<dbReference type="Pfam" id="PF24803">
    <property type="entry name" value="DUF7704"/>
    <property type="match status" value="1"/>
</dbReference>
<keyword evidence="4" id="KW-1185">Reference proteome</keyword>
<feature type="transmembrane region" description="Helical" evidence="1">
    <location>
        <begin position="51"/>
        <end position="71"/>
    </location>
</feature>
<feature type="domain" description="DUF7704" evidence="2">
    <location>
        <begin position="2"/>
        <end position="140"/>
    </location>
</feature>
<keyword evidence="1" id="KW-1133">Transmembrane helix</keyword>
<dbReference type="GeneID" id="71989048"/>
<dbReference type="OrthoDB" id="5313995at2759"/>
<evidence type="ECO:0000313" key="3">
    <source>
        <dbReference type="EMBL" id="UJO22002.1"/>
    </source>
</evidence>
<evidence type="ECO:0000256" key="1">
    <source>
        <dbReference type="SAM" id="Phobius"/>
    </source>
</evidence>
<proteinExistence type="predicted"/>
<dbReference type="EMBL" id="CP090171">
    <property type="protein sequence ID" value="UJO22002.1"/>
    <property type="molecule type" value="Genomic_DNA"/>
</dbReference>
<dbReference type="AlphaFoldDB" id="A0A9Q8UTP7"/>
<feature type="transmembrane region" description="Helical" evidence="1">
    <location>
        <begin position="7"/>
        <end position="31"/>
    </location>
</feature>
<dbReference type="KEGG" id="ffu:CLAFUR5_09170"/>
<evidence type="ECO:0000259" key="2">
    <source>
        <dbReference type="Pfam" id="PF24803"/>
    </source>
</evidence>
<reference evidence="3" key="1">
    <citation type="submission" date="2021-12" db="EMBL/GenBank/DDBJ databases">
        <authorList>
            <person name="Zaccaron A."/>
            <person name="Stergiopoulos I."/>
        </authorList>
    </citation>
    <scope>NUCLEOTIDE SEQUENCE</scope>
    <source>
        <strain evidence="3">Race5_Kim</strain>
    </source>
</reference>
<accession>A0A9Q8UTP7</accession>
<keyword evidence="1" id="KW-0472">Membrane</keyword>
<feature type="transmembrane region" description="Helical" evidence="1">
    <location>
        <begin position="122"/>
        <end position="141"/>
    </location>
</feature>